<evidence type="ECO:0000259" key="7">
    <source>
        <dbReference type="Pfam" id="PF05916"/>
    </source>
</evidence>
<dbReference type="CDD" id="cd21694">
    <property type="entry name" value="GINS_B_Psf2"/>
    <property type="match status" value="1"/>
</dbReference>
<evidence type="ECO:0000256" key="1">
    <source>
        <dbReference type="ARBA" id="ARBA00004123"/>
    </source>
</evidence>
<evidence type="ECO:0000256" key="4">
    <source>
        <dbReference type="ARBA" id="ARBA00023242"/>
    </source>
</evidence>
<dbReference type="SUPFAM" id="SSF160059">
    <property type="entry name" value="PriA/YqbF domain"/>
    <property type="match status" value="1"/>
</dbReference>
<evidence type="ECO:0000256" key="2">
    <source>
        <dbReference type="ARBA" id="ARBA00010565"/>
    </source>
</evidence>
<feature type="domain" description="GINS subunit" evidence="7">
    <location>
        <begin position="260"/>
        <end position="361"/>
    </location>
</feature>
<dbReference type="InterPro" id="IPR020987">
    <property type="entry name" value="Centromere_Cenp-M"/>
</dbReference>
<evidence type="ECO:0000259" key="8">
    <source>
        <dbReference type="Pfam" id="PF25005"/>
    </source>
</evidence>
<evidence type="ECO:0000256" key="6">
    <source>
        <dbReference type="ARBA" id="ARBA00068356"/>
    </source>
</evidence>
<comment type="subcellular location">
    <subcellularLocation>
        <location evidence="1">Nucleus</location>
    </subcellularLocation>
</comment>
<protein>
    <recommendedName>
        <fullName evidence="6">Probable DNA replication complex GINS protein PSF2</fullName>
    </recommendedName>
    <alternativeName>
        <fullName evidence="5">GINS complex subunit 2</fullName>
    </alternativeName>
</protein>
<dbReference type="Gene3D" id="3.40.50.300">
    <property type="entry name" value="P-loop containing nucleotide triphosphate hydrolases"/>
    <property type="match status" value="1"/>
</dbReference>
<dbReference type="InterPro" id="IPR056784">
    <property type="entry name" value="PSF2_N"/>
</dbReference>
<gene>
    <name evidence="9" type="ORF">ONE63_005344</name>
</gene>
<dbReference type="PANTHER" id="PTHR12772">
    <property type="entry name" value="DNA REPLICATION COMPLEX GINS PROTEIN PSF2"/>
    <property type="match status" value="1"/>
</dbReference>
<keyword evidence="3" id="KW-0235">DNA replication</keyword>
<evidence type="ECO:0000313" key="9">
    <source>
        <dbReference type="EMBL" id="KAJ1530437.1"/>
    </source>
</evidence>
<dbReference type="GO" id="GO:0071162">
    <property type="term" value="C:CMG complex"/>
    <property type="evidence" value="ECO:0007669"/>
    <property type="project" value="UniProtKB-ARBA"/>
</dbReference>
<dbReference type="Proteomes" id="UP001075354">
    <property type="component" value="Chromosome 2"/>
</dbReference>
<dbReference type="SUPFAM" id="SSF158573">
    <property type="entry name" value="GINS helical bundle-like"/>
    <property type="match status" value="1"/>
</dbReference>
<keyword evidence="10" id="KW-1185">Reference proteome</keyword>
<dbReference type="FunFam" id="1.20.58.1020:FF:000001">
    <property type="entry name" value="DNA replication complex GINS protein PSF2"/>
    <property type="match status" value="1"/>
</dbReference>
<evidence type="ECO:0000313" key="10">
    <source>
        <dbReference type="Proteomes" id="UP001075354"/>
    </source>
</evidence>
<proteinExistence type="inferred from homology"/>
<dbReference type="InterPro" id="IPR007257">
    <property type="entry name" value="GINS_Psf2"/>
</dbReference>
<feature type="domain" description="DNA replication complex GINS protein PSF2 N-terminal" evidence="8">
    <location>
        <begin position="197"/>
        <end position="256"/>
    </location>
</feature>
<organism evidence="9 10">
    <name type="scientific">Megalurothrips usitatus</name>
    <name type="common">bean blossom thrips</name>
    <dbReference type="NCBI Taxonomy" id="439358"/>
    <lineage>
        <taxon>Eukaryota</taxon>
        <taxon>Metazoa</taxon>
        <taxon>Ecdysozoa</taxon>
        <taxon>Arthropoda</taxon>
        <taxon>Hexapoda</taxon>
        <taxon>Insecta</taxon>
        <taxon>Pterygota</taxon>
        <taxon>Neoptera</taxon>
        <taxon>Paraneoptera</taxon>
        <taxon>Thysanoptera</taxon>
        <taxon>Terebrantia</taxon>
        <taxon>Thripoidea</taxon>
        <taxon>Thripidae</taxon>
        <taxon>Megalurothrips</taxon>
    </lineage>
</organism>
<keyword evidence="4" id="KW-0539">Nucleus</keyword>
<dbReference type="PANTHER" id="PTHR12772:SF0">
    <property type="entry name" value="DNA REPLICATION COMPLEX GINS PROTEIN PSF2"/>
    <property type="match status" value="1"/>
</dbReference>
<dbReference type="InterPro" id="IPR036224">
    <property type="entry name" value="GINS_bundle-like_dom_sf"/>
</dbReference>
<evidence type="ECO:0000256" key="3">
    <source>
        <dbReference type="ARBA" id="ARBA00022705"/>
    </source>
</evidence>
<dbReference type="Pfam" id="PF05916">
    <property type="entry name" value="Sld5"/>
    <property type="match status" value="1"/>
</dbReference>
<dbReference type="GO" id="GO:0006260">
    <property type="term" value="P:DNA replication"/>
    <property type="evidence" value="ECO:0007669"/>
    <property type="project" value="UniProtKB-KW"/>
</dbReference>
<dbReference type="Gene3D" id="3.40.5.50">
    <property type="match status" value="1"/>
</dbReference>
<accession>A0AAV7XZ12</accession>
<reference evidence="9" key="1">
    <citation type="submission" date="2022-12" db="EMBL/GenBank/DDBJ databases">
        <title>Chromosome-level genome assembly of the bean flower thrips Megalurothrips usitatus.</title>
        <authorList>
            <person name="Ma L."/>
            <person name="Liu Q."/>
            <person name="Li H."/>
            <person name="Cai W."/>
        </authorList>
    </citation>
    <scope>NUCLEOTIDE SEQUENCE</scope>
    <source>
        <strain evidence="9">Cailab_2022a</strain>
    </source>
</reference>
<dbReference type="CDD" id="cd11712">
    <property type="entry name" value="GINS_A_psf2"/>
    <property type="match status" value="1"/>
</dbReference>
<dbReference type="InterPro" id="IPR021151">
    <property type="entry name" value="GINS_A"/>
</dbReference>
<dbReference type="EMBL" id="JAPTSV010000002">
    <property type="protein sequence ID" value="KAJ1530437.1"/>
    <property type="molecule type" value="Genomic_DNA"/>
</dbReference>
<dbReference type="AlphaFoldDB" id="A0AAV7XZ12"/>
<name>A0AAV7XZ12_9NEOP</name>
<dbReference type="InterPro" id="IPR027417">
    <property type="entry name" value="P-loop_NTPase"/>
</dbReference>
<dbReference type="Pfam" id="PF11111">
    <property type="entry name" value="CENP-M"/>
    <property type="match status" value="1"/>
</dbReference>
<dbReference type="GO" id="GO:0000727">
    <property type="term" value="P:double-strand break repair via break-induced replication"/>
    <property type="evidence" value="ECO:0007669"/>
    <property type="project" value="TreeGrafter"/>
</dbReference>
<comment type="similarity">
    <text evidence="2">Belongs to the GINS2/PSF2 family.</text>
</comment>
<comment type="caution">
    <text evidence="9">The sequence shown here is derived from an EMBL/GenBank/DDBJ whole genome shotgun (WGS) entry which is preliminary data.</text>
</comment>
<dbReference type="Gene3D" id="1.20.58.1020">
    <property type="match status" value="1"/>
</dbReference>
<dbReference type="FunFam" id="3.40.5.50:FF:000001">
    <property type="entry name" value="DNA replication complex GINS protein PSF2"/>
    <property type="match status" value="1"/>
</dbReference>
<sequence length="374" mass="42135">MARRAGFVSFCQSPNPSLSILVVSHNTSHLKNISEGISRDDTDGPGIVVNTCEQISQALNVKEPPETDFAVFCVDKKRFEALTEIELSIQKLDRALLLDRICLICDNSKVPGSLMPKVLHLKHKYQLHVLWGDIEGDSDLICKRLKNLVMSVCGAVSGFPIISHRSWHGMRGKLVAVSIKYEKTGQFRSSGRYLAMDPSEVEFIAEKELVSIVPNFNNNVIHLICGDVGPFRAGLPVNVPIWMALNLRQRQKCRILAPDWLDVEKLEALKEEEKAHPFFTKMPSEHYMVVAQLLLSAVHDDIPRVEEIRMAVKDLWDLRISKLRSSVDTFIKSGGTHARLDYLTTMEINSVRPLLPHALDFIDRLNKAIEGVPR</sequence>
<dbReference type="GO" id="GO:0000811">
    <property type="term" value="C:GINS complex"/>
    <property type="evidence" value="ECO:0007669"/>
    <property type="project" value="TreeGrafter"/>
</dbReference>
<dbReference type="Pfam" id="PF25005">
    <property type="entry name" value="PSF2_N"/>
    <property type="match status" value="1"/>
</dbReference>
<evidence type="ECO:0000256" key="5">
    <source>
        <dbReference type="ARBA" id="ARBA00030871"/>
    </source>
</evidence>